<dbReference type="InterPro" id="IPR036162">
    <property type="entry name" value="Resolvase-like_N_sf"/>
</dbReference>
<proteinExistence type="predicted"/>
<dbReference type="SUPFAM" id="SSF53041">
    <property type="entry name" value="Resolvase-like"/>
    <property type="match status" value="1"/>
</dbReference>
<dbReference type="InterPro" id="IPR025827">
    <property type="entry name" value="Zn_ribbon_recom_dom"/>
</dbReference>
<evidence type="ECO:0000259" key="1">
    <source>
        <dbReference type="PROSITE" id="PS51736"/>
    </source>
</evidence>
<accession>A0A8X6KJ85</accession>
<dbReference type="OrthoDB" id="6968708at2759"/>
<feature type="domain" description="Resolvase/invertase-type recombinase catalytic" evidence="1">
    <location>
        <begin position="6"/>
        <end position="156"/>
    </location>
</feature>
<evidence type="ECO:0000259" key="2">
    <source>
        <dbReference type="PROSITE" id="PS51737"/>
    </source>
</evidence>
<protein>
    <submittedName>
        <fullName evidence="3">Recombinase</fullName>
    </submittedName>
</protein>
<dbReference type="Proteomes" id="UP000887116">
    <property type="component" value="Unassembled WGS sequence"/>
</dbReference>
<evidence type="ECO:0000313" key="4">
    <source>
        <dbReference type="Proteomes" id="UP000887116"/>
    </source>
</evidence>
<dbReference type="PANTHER" id="PTHR30461:SF23">
    <property type="entry name" value="DNA RECOMBINASE-RELATED"/>
    <property type="match status" value="1"/>
</dbReference>
<name>A0A8X6KJ85_TRICU</name>
<evidence type="ECO:0000313" key="3">
    <source>
        <dbReference type="EMBL" id="GFQ75306.1"/>
    </source>
</evidence>
<dbReference type="InterPro" id="IPR011109">
    <property type="entry name" value="DNA_bind_recombinase_dom"/>
</dbReference>
<dbReference type="InterPro" id="IPR006119">
    <property type="entry name" value="Resolv_N"/>
</dbReference>
<keyword evidence="4" id="KW-1185">Reference proteome</keyword>
<dbReference type="AlphaFoldDB" id="A0A8X6KJ85"/>
<dbReference type="GO" id="GO:0000150">
    <property type="term" value="F:DNA strand exchange activity"/>
    <property type="evidence" value="ECO:0007669"/>
    <property type="project" value="InterPro"/>
</dbReference>
<dbReference type="InterPro" id="IPR050639">
    <property type="entry name" value="SSR_resolvase"/>
</dbReference>
<feature type="domain" description="Recombinase" evidence="2">
    <location>
        <begin position="164"/>
        <end position="270"/>
    </location>
</feature>
<dbReference type="CDD" id="cd00338">
    <property type="entry name" value="Ser_Recombinase"/>
    <property type="match status" value="1"/>
</dbReference>
<reference evidence="3" key="1">
    <citation type="submission" date="2020-07" db="EMBL/GenBank/DDBJ databases">
        <title>Multicomponent nature underlies the extraordinary mechanical properties of spider dragline silk.</title>
        <authorList>
            <person name="Kono N."/>
            <person name="Nakamura H."/>
            <person name="Mori M."/>
            <person name="Yoshida Y."/>
            <person name="Ohtoshi R."/>
            <person name="Malay A.D."/>
            <person name="Moran D.A.P."/>
            <person name="Tomita M."/>
            <person name="Numata K."/>
            <person name="Arakawa K."/>
        </authorList>
    </citation>
    <scope>NUCLEOTIDE SEQUENCE</scope>
</reference>
<dbReference type="SMART" id="SM00857">
    <property type="entry name" value="Resolvase"/>
    <property type="match status" value="1"/>
</dbReference>
<dbReference type="Gene3D" id="3.40.50.1390">
    <property type="entry name" value="Resolvase, N-terminal catalytic domain"/>
    <property type="match status" value="1"/>
</dbReference>
<comment type="caution">
    <text evidence="3">The sequence shown here is derived from an EMBL/GenBank/DDBJ whole genome shotgun (WGS) entry which is preliminary data.</text>
</comment>
<organism evidence="3 4">
    <name type="scientific">Trichonephila clavata</name>
    <name type="common">Joro spider</name>
    <name type="synonym">Nephila clavata</name>
    <dbReference type="NCBI Taxonomy" id="2740835"/>
    <lineage>
        <taxon>Eukaryota</taxon>
        <taxon>Metazoa</taxon>
        <taxon>Ecdysozoa</taxon>
        <taxon>Arthropoda</taxon>
        <taxon>Chelicerata</taxon>
        <taxon>Arachnida</taxon>
        <taxon>Araneae</taxon>
        <taxon>Araneomorphae</taxon>
        <taxon>Entelegynae</taxon>
        <taxon>Araneoidea</taxon>
        <taxon>Nephilidae</taxon>
        <taxon>Trichonephila</taxon>
    </lineage>
</organism>
<dbReference type="EMBL" id="BMAO01001710">
    <property type="protein sequence ID" value="GFQ75306.1"/>
    <property type="molecule type" value="Genomic_DNA"/>
</dbReference>
<dbReference type="InterPro" id="IPR038109">
    <property type="entry name" value="DNA_bind_recomb_sf"/>
</dbReference>
<dbReference type="Pfam" id="PF13408">
    <property type="entry name" value="Zn_ribbon_recom"/>
    <property type="match status" value="1"/>
</dbReference>
<sequence length="498" mass="57694">MCKEVRCAIYTRKSNEDGLEQKFNSLDSQRVACEKYIKNKEGWAILAKKYDDGGYSGSNLNRPAIKELLKDIAAGEIDCVVVYTLDRLSRETKDSIEVTSFFRRHRISFVAVTQIFDNNTPMGKFVQTVLSGAAQLEREMIVERVKNKIATSKEQGLWMGGTLPLGYDVKDKELIINEKEAKTVKHIFERYMELKSMAALARELNSQGYRTKARFDIFKKATVRRIITNPIYVGKIRHYEKQYEGKHEAIIEEEKWKKAQELIRNQPYRKAKYEEALLKGIIKCKSCNANMTLTYAKKENKRYRYYVCNNHLRGKGCESGNRNVIAGEVEKEVMKRAEHLYKNWQEKAEEWEELSFGKQKEVVKNLISGVMVRDDGIVVSSESGEMFIPMNLKKKGNKCTVVEPEGKTNNALLKAVVRAHLWKRQLEEGKYESVKELSAKINIGTRRIQQILRLNYLAPKIKEDIVNGRQPSNLRLVDLREIPMLWSEQMEKFYKLAS</sequence>
<dbReference type="Pfam" id="PF00239">
    <property type="entry name" value="Resolvase"/>
    <property type="match status" value="1"/>
</dbReference>
<dbReference type="PROSITE" id="PS51736">
    <property type="entry name" value="RECOMBINASES_3"/>
    <property type="match status" value="1"/>
</dbReference>
<dbReference type="SUPFAM" id="SSF109709">
    <property type="entry name" value="KorB DNA-binding domain-like"/>
    <property type="match status" value="1"/>
</dbReference>
<dbReference type="GO" id="GO:0003677">
    <property type="term" value="F:DNA binding"/>
    <property type="evidence" value="ECO:0007669"/>
    <property type="project" value="InterPro"/>
</dbReference>
<dbReference type="Gene3D" id="3.90.1750.20">
    <property type="entry name" value="Putative Large Serine Recombinase, Chain B, Domain 2"/>
    <property type="match status" value="1"/>
</dbReference>
<dbReference type="Pfam" id="PF07508">
    <property type="entry name" value="Recombinase"/>
    <property type="match status" value="1"/>
</dbReference>
<dbReference type="PROSITE" id="PS51737">
    <property type="entry name" value="RECOMBINASE_DNA_BIND"/>
    <property type="match status" value="1"/>
</dbReference>
<dbReference type="PANTHER" id="PTHR30461">
    <property type="entry name" value="DNA-INVERTASE FROM LAMBDOID PROPHAGE"/>
    <property type="match status" value="1"/>
</dbReference>
<gene>
    <name evidence="3" type="primary">TV41_05770</name>
    <name evidence="3" type="ORF">TNCT_479191</name>
</gene>